<keyword evidence="2" id="KW-0808">Transferase</keyword>
<sequence length="139" mass="14670">MVAVEGGRGGPAGEVFNDLPDRLADPILLAAAGYGVNLWWGPELGWLAAAGALLTAYVRVLGRSVGAGTYYTGPMAKQHRMAVLTAACVVCLIVAWIGMGLRHWVMFAALALIAAGCAVTVVRRVRLIVRDLEAKARAR</sequence>
<feature type="transmembrane region" description="Helical" evidence="1">
    <location>
        <begin position="44"/>
        <end position="61"/>
    </location>
</feature>
<keyword evidence="1" id="KW-1133">Transmembrane helix</keyword>
<evidence type="ECO:0000256" key="1">
    <source>
        <dbReference type="SAM" id="Phobius"/>
    </source>
</evidence>
<gene>
    <name evidence="2" type="ORF">AVDCRST_MAG64-2082</name>
</gene>
<feature type="transmembrane region" description="Helical" evidence="1">
    <location>
        <begin position="81"/>
        <end position="98"/>
    </location>
</feature>
<proteinExistence type="predicted"/>
<dbReference type="InterPro" id="IPR043130">
    <property type="entry name" value="CDP-OH_PTrfase_TM_dom"/>
</dbReference>
<dbReference type="GO" id="GO:0008444">
    <property type="term" value="F:CDP-diacylglycerol-glycerol-3-phosphate 3-phosphatidyltransferase activity"/>
    <property type="evidence" value="ECO:0007669"/>
    <property type="project" value="UniProtKB-EC"/>
</dbReference>
<accession>A0A6J4P675</accession>
<protein>
    <submittedName>
        <fullName evidence="2">CDP-diacylglycerol--glycerol-3-phosphate 3-phosphatidyltransferase</fullName>
        <ecNumber evidence="2">2.7.8.5</ecNumber>
    </submittedName>
</protein>
<keyword evidence="1" id="KW-0812">Transmembrane</keyword>
<organism evidence="2">
    <name type="scientific">uncultured Phycisphaerae bacterium</name>
    <dbReference type="NCBI Taxonomy" id="904963"/>
    <lineage>
        <taxon>Bacteria</taxon>
        <taxon>Pseudomonadati</taxon>
        <taxon>Planctomycetota</taxon>
        <taxon>Phycisphaerae</taxon>
        <taxon>environmental samples</taxon>
    </lineage>
</organism>
<dbReference type="EMBL" id="CADCUQ010000468">
    <property type="protein sequence ID" value="CAA9407371.1"/>
    <property type="molecule type" value="Genomic_DNA"/>
</dbReference>
<dbReference type="EC" id="2.7.8.5" evidence="2"/>
<dbReference type="AlphaFoldDB" id="A0A6J4P675"/>
<feature type="transmembrane region" description="Helical" evidence="1">
    <location>
        <begin position="104"/>
        <end position="122"/>
    </location>
</feature>
<evidence type="ECO:0000313" key="2">
    <source>
        <dbReference type="EMBL" id="CAA9407371.1"/>
    </source>
</evidence>
<dbReference type="Gene3D" id="1.20.120.1760">
    <property type="match status" value="1"/>
</dbReference>
<keyword evidence="1" id="KW-0472">Membrane</keyword>
<reference evidence="2" key="1">
    <citation type="submission" date="2020-02" db="EMBL/GenBank/DDBJ databases">
        <authorList>
            <person name="Meier V. D."/>
        </authorList>
    </citation>
    <scope>NUCLEOTIDE SEQUENCE</scope>
    <source>
        <strain evidence="2">AVDCRST_MAG64</strain>
    </source>
</reference>
<name>A0A6J4P675_9BACT</name>